<accession>A0A926Y2Y0</accession>
<name>A0A926Y2Y0_9BACT</name>
<protein>
    <submittedName>
        <fullName evidence="1">Uncharacterized protein</fullName>
    </submittedName>
</protein>
<sequence length="292" mass="33014">MKYILWIFLFILPLLTQGQDEYYQTKPNPSKRTYRIELKDGTQLRGELLKQDSTEAIIRTDNLGEVKLKPEQIIRIEQLDAQARPAFPNLFPHTLRLTPTAFQAEKGRVYFHNYCIYISQFEYGITDNWSVGTSFFSFLPTNLFSLNTKVSVPVSSRVRVGVNAQYVALRTDITEPQGLGYLQGMVTTGDQRNNTTFGLGWSIADGEISRNIVGTFGLVRKVSPRLTLISENFVLFGAGPVDFAGILSMGLRFDRQRHAFDIAAYIPFIAEPGVPFVVTLLPYASYHIRIGK</sequence>
<organism evidence="1 2">
    <name type="scientific">Spirosoma profusum</name>
    <dbReference type="NCBI Taxonomy" id="2771354"/>
    <lineage>
        <taxon>Bacteria</taxon>
        <taxon>Pseudomonadati</taxon>
        <taxon>Bacteroidota</taxon>
        <taxon>Cytophagia</taxon>
        <taxon>Cytophagales</taxon>
        <taxon>Cytophagaceae</taxon>
        <taxon>Spirosoma</taxon>
    </lineage>
</organism>
<dbReference type="RefSeq" id="WP_190889334.1">
    <property type="nucleotide sequence ID" value="NZ_JACWZY010000022.1"/>
</dbReference>
<proteinExistence type="predicted"/>
<keyword evidence="2" id="KW-1185">Reference proteome</keyword>
<evidence type="ECO:0000313" key="2">
    <source>
        <dbReference type="Proteomes" id="UP000598820"/>
    </source>
</evidence>
<dbReference type="Proteomes" id="UP000598820">
    <property type="component" value="Unassembled WGS sequence"/>
</dbReference>
<evidence type="ECO:0000313" key="1">
    <source>
        <dbReference type="EMBL" id="MBD2703487.1"/>
    </source>
</evidence>
<reference evidence="1" key="1">
    <citation type="submission" date="2020-09" db="EMBL/GenBank/DDBJ databases">
        <authorList>
            <person name="Kim M.K."/>
        </authorList>
    </citation>
    <scope>NUCLEOTIDE SEQUENCE</scope>
    <source>
        <strain evidence="1">BT702</strain>
    </source>
</reference>
<comment type="caution">
    <text evidence="1">The sequence shown here is derived from an EMBL/GenBank/DDBJ whole genome shotgun (WGS) entry which is preliminary data.</text>
</comment>
<dbReference type="AlphaFoldDB" id="A0A926Y2Y0"/>
<gene>
    <name evidence="1" type="ORF">IC229_22775</name>
</gene>
<dbReference type="EMBL" id="JACWZY010000022">
    <property type="protein sequence ID" value="MBD2703487.1"/>
    <property type="molecule type" value="Genomic_DNA"/>
</dbReference>